<gene>
    <name evidence="1" type="ORF">HERIO_69</name>
</gene>
<name>A0A1X0QEE9_9MICR</name>
<dbReference type="VEuPathDB" id="MicrosporidiaDB:HERIO_69"/>
<evidence type="ECO:0000313" key="2">
    <source>
        <dbReference type="Proteomes" id="UP000192356"/>
    </source>
</evidence>
<organism evidence="1 2">
    <name type="scientific">Hepatospora eriocheir</name>
    <dbReference type="NCBI Taxonomy" id="1081669"/>
    <lineage>
        <taxon>Eukaryota</taxon>
        <taxon>Fungi</taxon>
        <taxon>Fungi incertae sedis</taxon>
        <taxon>Microsporidia</taxon>
        <taxon>Hepatosporidae</taxon>
        <taxon>Hepatospora</taxon>
    </lineage>
</organism>
<dbReference type="AlphaFoldDB" id="A0A1X0QEE9"/>
<dbReference type="OrthoDB" id="10250354at2759"/>
<reference evidence="1 2" key="1">
    <citation type="journal article" date="2017" name="Environ. Microbiol.">
        <title>Decay of the glycolytic pathway and adaptation to intranuclear parasitism within Enterocytozoonidae microsporidia.</title>
        <authorList>
            <person name="Wiredu Boakye D."/>
            <person name="Jaroenlak P."/>
            <person name="Prachumwat A."/>
            <person name="Williams T.A."/>
            <person name="Bateman K.S."/>
            <person name="Itsathitphaisarn O."/>
            <person name="Sritunyalucksana K."/>
            <person name="Paszkiewicz K.H."/>
            <person name="Moore K.A."/>
            <person name="Stentiford G.D."/>
            <person name="Williams B.A."/>
        </authorList>
    </citation>
    <scope>NUCLEOTIDE SEQUENCE [LARGE SCALE GENOMIC DNA]</scope>
    <source>
        <strain evidence="1 2">GB1</strain>
    </source>
</reference>
<protein>
    <submittedName>
        <fullName evidence="1">Uncharacterized protein</fullName>
    </submittedName>
</protein>
<comment type="caution">
    <text evidence="1">The sequence shown here is derived from an EMBL/GenBank/DDBJ whole genome shotgun (WGS) entry which is preliminary data.</text>
</comment>
<evidence type="ECO:0000313" key="1">
    <source>
        <dbReference type="EMBL" id="ORD98055.1"/>
    </source>
</evidence>
<dbReference type="Proteomes" id="UP000192356">
    <property type="component" value="Unassembled WGS sequence"/>
</dbReference>
<dbReference type="EMBL" id="LVKB01000002">
    <property type="protein sequence ID" value="ORD98055.1"/>
    <property type="molecule type" value="Genomic_DNA"/>
</dbReference>
<sequence length="520" mass="60922">MKREKKYDKLAIVLGVAAVGAVIAYLTKKYLSKDSFDENYETALAHTLVKESKYLEALNKYKLLENKSKEILNQMIICYENLLENDKEKFSKEFVDVLSDYINRFVDNKKELSFYVNKRLNLIENFNLDKESYVYLRSAFKDLFILTISDKKDENINEKAKKYLVQLTNIQVAKFQPLGDVSDIKFKDFFSLLPLFFEIIPNDFIRKGDFNAIYKHLVNSKSISENLVLKGIFNYIKGQHELSSTFYEVSDSKLAPLLKILSYSTYKTVDEYKLDEIIESNKESKSKYLTSLIIAAKICEEYNDIPKLELYLNKALEIIDKECIFKLVKPALNNLKLITLIKLKDHKAVVNFINENIKKVKNTGVWYKDNAFINFFCISTEYSLANKDYKLVSELYEKFSIFNDTRISLFKSIISIEFNKNDYYSESAQVRELERIFKKDCNEECNYFLDRAIDQDPKYFKNYIYYGNYLMGTEQSLSFYSKGLACATDRSEIYSVFHLLIVTEIQIEVLKSDIGRLLIE</sequence>
<keyword evidence="2" id="KW-1185">Reference proteome</keyword>
<accession>A0A1X0QEE9</accession>
<proteinExistence type="predicted"/>
<dbReference type="VEuPathDB" id="MicrosporidiaDB:A0H76_1161"/>